<evidence type="ECO:0000256" key="1">
    <source>
        <dbReference type="ARBA" id="ARBA00004651"/>
    </source>
</evidence>
<evidence type="ECO:0000256" key="4">
    <source>
        <dbReference type="ARBA" id="ARBA00022989"/>
    </source>
</evidence>
<feature type="transmembrane region" description="Helical" evidence="6">
    <location>
        <begin position="380"/>
        <end position="403"/>
    </location>
</feature>
<evidence type="ECO:0000256" key="5">
    <source>
        <dbReference type="ARBA" id="ARBA00023136"/>
    </source>
</evidence>
<dbReference type="PANTHER" id="PTHR33406:SF12">
    <property type="entry name" value="BLR2997 PROTEIN"/>
    <property type="match status" value="1"/>
</dbReference>
<evidence type="ECO:0000313" key="9">
    <source>
        <dbReference type="Proteomes" id="UP001166293"/>
    </source>
</evidence>
<feature type="transmembrane region" description="Helical" evidence="6">
    <location>
        <begin position="310"/>
        <end position="333"/>
    </location>
</feature>
<accession>A0ABS6N2B4</accession>
<feature type="transmembrane region" description="Helical" evidence="6">
    <location>
        <begin position="23"/>
        <end position="44"/>
    </location>
</feature>
<reference evidence="8" key="1">
    <citation type="submission" date="2021-06" db="EMBL/GenBank/DDBJ databases">
        <title>Thalassococcus sp. CAU 1522 isolated from sea sand, Republic of Korea.</title>
        <authorList>
            <person name="Kim W."/>
        </authorList>
    </citation>
    <scope>NUCLEOTIDE SEQUENCE</scope>
    <source>
        <strain evidence="8">CAU 1522</strain>
    </source>
</reference>
<dbReference type="InterPro" id="IPR004869">
    <property type="entry name" value="MMPL_dom"/>
</dbReference>
<dbReference type="Proteomes" id="UP001166293">
    <property type="component" value="Unassembled WGS sequence"/>
</dbReference>
<feature type="transmembrane region" description="Helical" evidence="6">
    <location>
        <begin position="694"/>
        <end position="716"/>
    </location>
</feature>
<feature type="transmembrane region" description="Helical" evidence="6">
    <location>
        <begin position="766"/>
        <end position="792"/>
    </location>
</feature>
<evidence type="ECO:0000256" key="2">
    <source>
        <dbReference type="ARBA" id="ARBA00022475"/>
    </source>
</evidence>
<sequence length="815" mass="88179">MNPLSRVESLTTRLLQTVYTHRIKSVIVLLAAVFGLVATQLPTLQKDGRVEAFMHESDPALETYYAMRREFGQDNRLVVAVQSDNVFSTEFLTTFSRMHRELADTVPYVSEIFSPYNIPFIEHEDGGVYLEELVRNMLARGRDPQELRDRILATPLYRNFIVSADGSTAAVVIEPYRYAPGNADCVPDPSQGLTCAVQFTPLSERALLGAPHYAEMTAVAREIAARYETEGFRIHIAGSPVLSTEIVRMMETDMPRFTLACVIITVLAMLVLHRSFLVAIGAFLSFATAIFSTLATLAATGTAMTPPTQLLIPMTLVVGLCTYIHFVATLLKARASEPDGRTALAIAVRKANTPILFTALTTAGGLIGLAAAPLAPITALGLFGTVSVGLSYLLAMIWATLVFRTLPERYLNKQTDAPGLIARVLKRGAMLAATRPERTLAVCGAVVLTAALGITNLSYSHNSLLWLPGDNQARQSTEFIDANFMGTVNLEMVITPTEGRDFRDETLLKTVEATARESYDAVAIPIGRHTSIISFIEETNQAINDGDPAELRIPGQEQIWDQLLLLEGQGIDDMKRYVSMDYSSGRVSFQTPWLEAKLYTNVIETIESRFEAALGDTASVESTGLIALLAKTSKKVLDSMTVSYALALVLVTAMMAVALRSVGLGLVSMVPNVAPFAVLLGVMGYLGIPLDTFTVLIGGIITGLIVDDTLHFFHNVRDRLAAGARMEDAIGGAMSEIGRAIFTTTIVVMAGFAVFTLSSMSNIQSFGLLMAAGAALALLSEVFIGPAVLIVYDRIRKAAAARPTRFEPVLADATA</sequence>
<keyword evidence="5 6" id="KW-0472">Membrane</keyword>
<feature type="transmembrane region" description="Helical" evidence="6">
    <location>
        <begin position="257"/>
        <end position="290"/>
    </location>
</feature>
<dbReference type="InterPro" id="IPR000731">
    <property type="entry name" value="SSD"/>
</dbReference>
<feature type="domain" description="SSD" evidence="7">
    <location>
        <begin position="664"/>
        <end position="791"/>
    </location>
</feature>
<evidence type="ECO:0000256" key="6">
    <source>
        <dbReference type="SAM" id="Phobius"/>
    </source>
</evidence>
<name>A0ABS6N2B4_9RHOB</name>
<dbReference type="Pfam" id="PF03176">
    <property type="entry name" value="MMPL"/>
    <property type="match status" value="2"/>
</dbReference>
<keyword evidence="4 6" id="KW-1133">Transmembrane helix</keyword>
<dbReference type="RefSeq" id="WP_217776044.1">
    <property type="nucleotide sequence ID" value="NZ_JAHRWL010000001.1"/>
</dbReference>
<keyword evidence="3 6" id="KW-0812">Transmembrane</keyword>
<evidence type="ECO:0000256" key="3">
    <source>
        <dbReference type="ARBA" id="ARBA00022692"/>
    </source>
</evidence>
<comment type="subcellular location">
    <subcellularLocation>
        <location evidence="1">Cell membrane</location>
        <topology evidence="1">Multi-pass membrane protein</topology>
    </subcellularLocation>
</comment>
<comment type="caution">
    <text evidence="8">The sequence shown here is derived from an EMBL/GenBank/DDBJ whole genome shotgun (WGS) entry which is preliminary data.</text>
</comment>
<feature type="transmembrane region" description="Helical" evidence="6">
    <location>
        <begin position="737"/>
        <end position="760"/>
    </location>
</feature>
<organism evidence="8 9">
    <name type="scientific">Thalassococcus arenae</name>
    <dbReference type="NCBI Taxonomy" id="2851652"/>
    <lineage>
        <taxon>Bacteria</taxon>
        <taxon>Pseudomonadati</taxon>
        <taxon>Pseudomonadota</taxon>
        <taxon>Alphaproteobacteria</taxon>
        <taxon>Rhodobacterales</taxon>
        <taxon>Roseobacteraceae</taxon>
        <taxon>Thalassococcus</taxon>
    </lineage>
</organism>
<proteinExistence type="predicted"/>
<dbReference type="EMBL" id="JAHRWL010000001">
    <property type="protein sequence ID" value="MBV2358160.1"/>
    <property type="molecule type" value="Genomic_DNA"/>
</dbReference>
<gene>
    <name evidence="8" type="ORF">KUH32_00090</name>
</gene>
<keyword evidence="2" id="KW-1003">Cell membrane</keyword>
<feature type="transmembrane region" description="Helical" evidence="6">
    <location>
        <begin position="354"/>
        <end position="374"/>
    </location>
</feature>
<feature type="transmembrane region" description="Helical" evidence="6">
    <location>
        <begin position="641"/>
        <end position="659"/>
    </location>
</feature>
<dbReference type="PANTHER" id="PTHR33406">
    <property type="entry name" value="MEMBRANE PROTEIN MJ1562-RELATED"/>
    <property type="match status" value="1"/>
</dbReference>
<evidence type="ECO:0000313" key="8">
    <source>
        <dbReference type="EMBL" id="MBV2358160.1"/>
    </source>
</evidence>
<dbReference type="InterPro" id="IPR050545">
    <property type="entry name" value="Mycobact_MmpL"/>
</dbReference>
<protein>
    <submittedName>
        <fullName evidence="8">MMPL family transporter</fullName>
    </submittedName>
</protein>
<keyword evidence="9" id="KW-1185">Reference proteome</keyword>
<dbReference type="PROSITE" id="PS50156">
    <property type="entry name" value="SSD"/>
    <property type="match status" value="1"/>
</dbReference>
<evidence type="ECO:0000259" key="7">
    <source>
        <dbReference type="PROSITE" id="PS50156"/>
    </source>
</evidence>